<sequence>MKILGISLGTKNGNNDTMCRVALEAAKEKGAEIEFIHLFDWDIRPCTGCVACSRALVTGKGMVCSQKDDFKALYEKMVDADGVLFVDPIFESGCTGLFHTLMDRMGPGHDTGLMLGCCEKMKEQGKEPLDMKYFKQKAISFVGIGGSDWAVRVETDHAMLAMSPGWKVVDNDYFSWSKDVIMQDDKVERMREIARNLVDAAQDIADRHLMIFSPENDKLDYWKGKKGACPHCHGNNFYIHPGTDVAECELCGLKGKLVLDGDVMTFKFDPATEFHAHDILSGKKLHGEDIFENEGRLMGLSKDEEFKARKAHYTAVAEPIPSPSKAN</sequence>
<reference evidence="4" key="1">
    <citation type="submission" date="2019-09" db="EMBL/GenBank/DDBJ databases">
        <title>In-depth cultivation of the pig gut microbiome towards novel bacterial diversity and tailored functional studies.</title>
        <authorList>
            <person name="Wylensek D."/>
            <person name="Hitch T.C.A."/>
            <person name="Clavel T."/>
        </authorList>
    </citation>
    <scope>NUCLEOTIDE SEQUENCE</scope>
    <source>
        <strain evidence="4">RF-744-FAT-WT-3</strain>
    </source>
</reference>
<gene>
    <name evidence="4" type="ORF">FYJ66_05410</name>
</gene>
<dbReference type="InterPro" id="IPR029039">
    <property type="entry name" value="Flavoprotein-like_sf"/>
</dbReference>
<evidence type="ECO:0000259" key="3">
    <source>
        <dbReference type="Pfam" id="PF03358"/>
    </source>
</evidence>
<dbReference type="AlphaFoldDB" id="A0A6A8M992"/>
<dbReference type="EMBL" id="VUNB01000004">
    <property type="protein sequence ID" value="MST69028.1"/>
    <property type="molecule type" value="Genomic_DNA"/>
</dbReference>
<protein>
    <submittedName>
        <fullName evidence="4">Flavodoxin family protein</fullName>
    </submittedName>
</protein>
<dbReference type="InterPro" id="IPR005025">
    <property type="entry name" value="FMN_Rdtase-like_dom"/>
</dbReference>
<evidence type="ECO:0000256" key="2">
    <source>
        <dbReference type="ARBA" id="ARBA00022643"/>
    </source>
</evidence>
<proteinExistence type="predicted"/>
<organism evidence="4">
    <name type="scientific">Baileyella intestinalis</name>
    <dbReference type="NCBI Taxonomy" id="2606709"/>
    <lineage>
        <taxon>Bacteria</taxon>
        <taxon>Bacillati</taxon>
        <taxon>Bacillota</taxon>
        <taxon>Clostridia</taxon>
        <taxon>Peptostreptococcales</taxon>
        <taxon>Anaerovoracaceae</taxon>
        <taxon>Baileyella</taxon>
    </lineage>
</organism>
<evidence type="ECO:0000256" key="1">
    <source>
        <dbReference type="ARBA" id="ARBA00022630"/>
    </source>
</evidence>
<dbReference type="PANTHER" id="PTHR43278">
    <property type="entry name" value="NAD(P)H-DEPENDENT FMN-CONTAINING OXIDOREDUCTASE YWQN-RELATED"/>
    <property type="match status" value="1"/>
</dbReference>
<name>A0A6A8M992_9FIRM</name>
<dbReference type="PANTHER" id="PTHR43278:SF4">
    <property type="entry name" value="NAD(P)H-DEPENDENT FMN-CONTAINING OXIDOREDUCTASE YWQN-RELATED"/>
    <property type="match status" value="1"/>
</dbReference>
<keyword evidence="2" id="KW-0288">FMN</keyword>
<comment type="caution">
    <text evidence="4">The sequence shown here is derived from an EMBL/GenBank/DDBJ whole genome shotgun (WGS) entry which is preliminary data.</text>
</comment>
<dbReference type="Gene3D" id="3.40.50.360">
    <property type="match status" value="1"/>
</dbReference>
<dbReference type="SUPFAM" id="SSF52218">
    <property type="entry name" value="Flavoproteins"/>
    <property type="match status" value="1"/>
</dbReference>
<dbReference type="GO" id="GO:0016491">
    <property type="term" value="F:oxidoreductase activity"/>
    <property type="evidence" value="ECO:0007669"/>
    <property type="project" value="InterPro"/>
</dbReference>
<evidence type="ECO:0000313" key="4">
    <source>
        <dbReference type="EMBL" id="MST69028.1"/>
    </source>
</evidence>
<dbReference type="RefSeq" id="WP_154572502.1">
    <property type="nucleotide sequence ID" value="NZ_JAQXPA010000069.1"/>
</dbReference>
<keyword evidence="1" id="KW-0285">Flavoprotein</keyword>
<dbReference type="Pfam" id="PF03358">
    <property type="entry name" value="FMN_red"/>
    <property type="match status" value="1"/>
</dbReference>
<feature type="domain" description="NADPH-dependent FMN reductase-like" evidence="3">
    <location>
        <begin position="1"/>
        <end position="178"/>
    </location>
</feature>
<dbReference type="InterPro" id="IPR051796">
    <property type="entry name" value="ISF_SsuE-like"/>
</dbReference>
<accession>A0A6A8M992</accession>